<dbReference type="Proteomes" id="UP000014500">
    <property type="component" value="Unassembled WGS sequence"/>
</dbReference>
<dbReference type="AlphaFoldDB" id="T1JLA0"/>
<feature type="disulfide bond" evidence="4">
    <location>
        <begin position="47"/>
        <end position="91"/>
    </location>
</feature>
<dbReference type="Pfam" id="PF00184">
    <property type="entry name" value="Hormone_5"/>
    <property type="match status" value="1"/>
</dbReference>
<sequence length="150" mass="16077">MKSTHFVNIFIYSVFIFIMADGCYITNCPPGGKRSGNEKSGRGVRQCTPCGPGGIGRCYGPDICCGANVGCFVGTRESAICRLENLYSLPCQNEGRACGTDGTCSADGFCCSTDQCKADESCRGKVHHTNNLQRVLDGEIDLNDVMGPQR</sequence>
<name>T1JLA0_STRMM</name>
<dbReference type="PANTHER" id="PTHR11681">
    <property type="entry name" value="NEUROPHYSIN"/>
    <property type="match status" value="1"/>
</dbReference>
<keyword evidence="5" id="KW-0812">Transmembrane</keyword>
<dbReference type="PROSITE" id="PS00264">
    <property type="entry name" value="NEUROHYPOPHYS_HORM"/>
    <property type="match status" value="1"/>
</dbReference>
<dbReference type="PANTHER" id="PTHR11681:SF5">
    <property type="entry name" value="ISOTOCIN"/>
    <property type="match status" value="1"/>
</dbReference>
<evidence type="ECO:0000313" key="6">
    <source>
        <dbReference type="EnsemblMetazoa" id="SMAR014630-PA"/>
    </source>
</evidence>
<keyword evidence="2" id="KW-0732">Signal</keyword>
<evidence type="ECO:0000256" key="3">
    <source>
        <dbReference type="ARBA" id="ARBA00023157"/>
    </source>
</evidence>
<feature type="disulfide bond" evidence="4">
    <location>
        <begin position="98"/>
        <end position="110"/>
    </location>
</feature>
<proteinExistence type="inferred from homology"/>
<dbReference type="HOGENOM" id="CLU_125770_1_0_1"/>
<dbReference type="InterPro" id="IPR000981">
    <property type="entry name" value="Neurhyp_horm"/>
</dbReference>
<dbReference type="SUPFAM" id="SSF49606">
    <property type="entry name" value="Neurophysin II"/>
    <property type="match status" value="1"/>
</dbReference>
<protein>
    <submittedName>
        <fullName evidence="6">Uncharacterized protein</fullName>
    </submittedName>
</protein>
<dbReference type="GO" id="GO:0030141">
    <property type="term" value="C:secretory granule"/>
    <property type="evidence" value="ECO:0007669"/>
    <property type="project" value="TreeGrafter"/>
</dbReference>
<dbReference type="PRINTS" id="PR00831">
    <property type="entry name" value="NEUROPHYSIN"/>
</dbReference>
<feature type="disulfide bond" evidence="4">
    <location>
        <begin position="50"/>
        <end position="64"/>
    </location>
</feature>
<feature type="transmembrane region" description="Helical" evidence="5">
    <location>
        <begin position="6"/>
        <end position="25"/>
    </location>
</feature>
<dbReference type="EnsemblMetazoa" id="SMAR014630-RA">
    <property type="protein sequence ID" value="SMAR014630-PA"/>
    <property type="gene ID" value="SMAR014630"/>
</dbReference>
<feature type="disulfide bond" evidence="4">
    <location>
        <begin position="104"/>
        <end position="122"/>
    </location>
</feature>
<dbReference type="InterPro" id="IPR022423">
    <property type="entry name" value="Neurohypophysial_hormone_CS"/>
</dbReference>
<feature type="disulfide bond" evidence="4">
    <location>
        <begin position="58"/>
        <end position="81"/>
    </location>
</feature>
<evidence type="ECO:0000256" key="2">
    <source>
        <dbReference type="ARBA" id="ARBA00022729"/>
    </source>
</evidence>
<reference evidence="6" key="2">
    <citation type="submission" date="2015-02" db="UniProtKB">
        <authorList>
            <consortium name="EnsemblMetazoa"/>
        </authorList>
    </citation>
    <scope>IDENTIFICATION</scope>
</reference>
<organism evidence="6 7">
    <name type="scientific">Strigamia maritima</name>
    <name type="common">European centipede</name>
    <name type="synonym">Geophilus maritimus</name>
    <dbReference type="NCBI Taxonomy" id="126957"/>
    <lineage>
        <taxon>Eukaryota</taxon>
        <taxon>Metazoa</taxon>
        <taxon>Ecdysozoa</taxon>
        <taxon>Arthropoda</taxon>
        <taxon>Myriapoda</taxon>
        <taxon>Chilopoda</taxon>
        <taxon>Pleurostigmophora</taxon>
        <taxon>Geophilomorpha</taxon>
        <taxon>Linotaeniidae</taxon>
        <taxon>Strigamia</taxon>
    </lineage>
</organism>
<dbReference type="PIRSF" id="PIRSF001815">
    <property type="entry name" value="Nonapeptide_hormone_precursor"/>
    <property type="match status" value="1"/>
</dbReference>
<dbReference type="eggNOG" id="ENOG502S2CT">
    <property type="taxonomic scope" value="Eukaryota"/>
</dbReference>
<accession>T1JLA0</accession>
<dbReference type="STRING" id="126957.T1JLA0"/>
<feature type="disulfide bond" evidence="4">
    <location>
        <begin position="23"/>
        <end position="28"/>
    </location>
</feature>
<dbReference type="EMBL" id="JH430212">
    <property type="status" value="NOT_ANNOTATED_CDS"/>
    <property type="molecule type" value="Genomic_DNA"/>
</dbReference>
<dbReference type="InterPro" id="IPR036387">
    <property type="entry name" value="Neurhyp_horm_dom_sf"/>
</dbReference>
<dbReference type="SMART" id="SM00003">
    <property type="entry name" value="NH"/>
    <property type="match status" value="1"/>
</dbReference>
<keyword evidence="3 4" id="KW-1015">Disulfide bond</keyword>
<keyword evidence="7" id="KW-1185">Reference proteome</keyword>
<dbReference type="FunFam" id="2.60.9.10:FF:000001">
    <property type="entry name" value="oxytocin-neurophysin 1"/>
    <property type="match status" value="1"/>
</dbReference>
<dbReference type="PhylomeDB" id="T1JLA0"/>
<reference evidence="7" key="1">
    <citation type="submission" date="2011-05" db="EMBL/GenBank/DDBJ databases">
        <authorList>
            <person name="Richards S.R."/>
            <person name="Qu J."/>
            <person name="Jiang H."/>
            <person name="Jhangiani S.N."/>
            <person name="Agravi P."/>
            <person name="Goodspeed R."/>
            <person name="Gross S."/>
            <person name="Mandapat C."/>
            <person name="Jackson L."/>
            <person name="Mathew T."/>
            <person name="Pu L."/>
            <person name="Thornton R."/>
            <person name="Saada N."/>
            <person name="Wilczek-Boney K.B."/>
            <person name="Lee S."/>
            <person name="Kovar C."/>
            <person name="Wu Y."/>
            <person name="Scherer S.E."/>
            <person name="Worley K.C."/>
            <person name="Muzny D.M."/>
            <person name="Gibbs R."/>
        </authorList>
    </citation>
    <scope>NUCLEOTIDE SEQUENCE</scope>
    <source>
        <strain evidence="7">Brora</strain>
    </source>
</reference>
<keyword evidence="5" id="KW-1133">Transmembrane helix</keyword>
<evidence type="ECO:0000256" key="1">
    <source>
        <dbReference type="ARBA" id="ARBA00007369"/>
    </source>
</evidence>
<dbReference type="GO" id="GO:0005185">
    <property type="term" value="F:neurohypophyseal hormone activity"/>
    <property type="evidence" value="ECO:0007669"/>
    <property type="project" value="InterPro"/>
</dbReference>
<keyword evidence="5" id="KW-0472">Membrane</keyword>
<feature type="disulfide bond" evidence="4">
    <location>
        <begin position="65"/>
        <end position="71"/>
    </location>
</feature>
<dbReference type="OMA" id="ACVEENY"/>
<dbReference type="Gene3D" id="2.60.9.10">
    <property type="entry name" value="Neurohypophysial hormone domain"/>
    <property type="match status" value="1"/>
</dbReference>
<comment type="similarity">
    <text evidence="1">Belongs to the vasopressin/oxytocin family.</text>
</comment>
<evidence type="ECO:0000256" key="4">
    <source>
        <dbReference type="PIRSR" id="PIRSR001815-50"/>
    </source>
</evidence>
<feature type="disulfide bond" evidence="4">
    <location>
        <begin position="111"/>
        <end position="116"/>
    </location>
</feature>
<evidence type="ECO:0000313" key="7">
    <source>
        <dbReference type="Proteomes" id="UP000014500"/>
    </source>
</evidence>
<evidence type="ECO:0000256" key="5">
    <source>
        <dbReference type="SAM" id="Phobius"/>
    </source>
</evidence>
<dbReference type="GO" id="GO:0005615">
    <property type="term" value="C:extracellular space"/>
    <property type="evidence" value="ECO:0007669"/>
    <property type="project" value="TreeGrafter"/>
</dbReference>